<gene>
    <name evidence="2" type="ORF">CSSPJE1EN2_LOCUS14995</name>
</gene>
<evidence type="ECO:0000313" key="2">
    <source>
        <dbReference type="EMBL" id="CAK9872398.1"/>
    </source>
</evidence>
<reference evidence="2 3" key="1">
    <citation type="submission" date="2024-03" db="EMBL/GenBank/DDBJ databases">
        <authorList>
            <consortium name="ELIXIR-Norway"/>
            <consortium name="Elixir Norway"/>
        </authorList>
    </citation>
    <scope>NUCLEOTIDE SEQUENCE [LARGE SCALE GENOMIC DNA]</scope>
</reference>
<proteinExistence type="predicted"/>
<feature type="region of interest" description="Disordered" evidence="1">
    <location>
        <begin position="45"/>
        <end position="82"/>
    </location>
</feature>
<dbReference type="EMBL" id="OZ023703">
    <property type="protein sequence ID" value="CAK9872398.1"/>
    <property type="molecule type" value="Genomic_DNA"/>
</dbReference>
<dbReference type="Proteomes" id="UP001497522">
    <property type="component" value="Chromosome 2"/>
</dbReference>
<name>A0ABP1BAW9_9BRYO</name>
<feature type="compositionally biased region" description="Gly residues" evidence="1">
    <location>
        <begin position="57"/>
        <end position="76"/>
    </location>
</feature>
<accession>A0ABP1BAW9</accession>
<keyword evidence="3" id="KW-1185">Reference proteome</keyword>
<evidence type="ECO:0000256" key="1">
    <source>
        <dbReference type="SAM" id="MobiDB-lite"/>
    </source>
</evidence>
<evidence type="ECO:0000313" key="3">
    <source>
        <dbReference type="Proteomes" id="UP001497522"/>
    </source>
</evidence>
<protein>
    <submittedName>
        <fullName evidence="2">Uncharacterized protein</fullName>
    </submittedName>
</protein>
<sequence length="82" mass="8128">MNAPPEIGGRCAVESDRQADERHSLIGCAILTSAPHSYHYSVAGRSGSGVKRRGRWCGDGSGGGGGGGAGSGGRAAGGERMV</sequence>
<organism evidence="2 3">
    <name type="scientific">Sphagnum jensenii</name>
    <dbReference type="NCBI Taxonomy" id="128206"/>
    <lineage>
        <taxon>Eukaryota</taxon>
        <taxon>Viridiplantae</taxon>
        <taxon>Streptophyta</taxon>
        <taxon>Embryophyta</taxon>
        <taxon>Bryophyta</taxon>
        <taxon>Sphagnophytina</taxon>
        <taxon>Sphagnopsida</taxon>
        <taxon>Sphagnales</taxon>
        <taxon>Sphagnaceae</taxon>
        <taxon>Sphagnum</taxon>
    </lineage>
</organism>